<protein>
    <recommendedName>
        <fullName evidence="3">Chromo domain-containing protein</fullName>
    </recommendedName>
</protein>
<reference evidence="4 5" key="1">
    <citation type="journal article" date="2016" name="Nat. Commun.">
        <title>Ectomycorrhizal ecology is imprinted in the genome of the dominant symbiotic fungus Cenococcum geophilum.</title>
        <authorList>
            <consortium name="DOE Joint Genome Institute"/>
            <person name="Peter M."/>
            <person name="Kohler A."/>
            <person name="Ohm R.A."/>
            <person name="Kuo A."/>
            <person name="Krutzmann J."/>
            <person name="Morin E."/>
            <person name="Arend M."/>
            <person name="Barry K.W."/>
            <person name="Binder M."/>
            <person name="Choi C."/>
            <person name="Clum A."/>
            <person name="Copeland A."/>
            <person name="Grisel N."/>
            <person name="Haridas S."/>
            <person name="Kipfer T."/>
            <person name="LaButti K."/>
            <person name="Lindquist E."/>
            <person name="Lipzen A."/>
            <person name="Maire R."/>
            <person name="Meier B."/>
            <person name="Mihaltcheva S."/>
            <person name="Molinier V."/>
            <person name="Murat C."/>
            <person name="Poggeler S."/>
            <person name="Quandt C.A."/>
            <person name="Sperisen C."/>
            <person name="Tritt A."/>
            <person name="Tisserant E."/>
            <person name="Crous P.W."/>
            <person name="Henrissat B."/>
            <person name="Nehls U."/>
            <person name="Egli S."/>
            <person name="Spatafora J.W."/>
            <person name="Grigoriev I.V."/>
            <person name="Martin F.M."/>
        </authorList>
    </citation>
    <scope>NUCLEOTIDE SEQUENCE [LARGE SCALE GENOMIC DNA]</scope>
    <source>
        <strain evidence="4 5">CBS 207.34</strain>
    </source>
</reference>
<evidence type="ECO:0000313" key="5">
    <source>
        <dbReference type="Proteomes" id="UP000250140"/>
    </source>
</evidence>
<evidence type="ECO:0000259" key="3">
    <source>
        <dbReference type="PROSITE" id="PS50013"/>
    </source>
</evidence>
<dbReference type="InterPro" id="IPR016197">
    <property type="entry name" value="Chromo-like_dom_sf"/>
</dbReference>
<organism evidence="4 5">
    <name type="scientific">Glonium stellatum</name>
    <dbReference type="NCBI Taxonomy" id="574774"/>
    <lineage>
        <taxon>Eukaryota</taxon>
        <taxon>Fungi</taxon>
        <taxon>Dikarya</taxon>
        <taxon>Ascomycota</taxon>
        <taxon>Pezizomycotina</taxon>
        <taxon>Dothideomycetes</taxon>
        <taxon>Pleosporomycetidae</taxon>
        <taxon>Gloniales</taxon>
        <taxon>Gloniaceae</taxon>
        <taxon>Glonium</taxon>
    </lineage>
</organism>
<dbReference type="Proteomes" id="UP000250140">
    <property type="component" value="Unassembled WGS sequence"/>
</dbReference>
<proteinExistence type="predicted"/>
<feature type="region of interest" description="Disordered" evidence="2">
    <location>
        <begin position="147"/>
        <end position="372"/>
    </location>
</feature>
<dbReference type="InterPro" id="IPR023780">
    <property type="entry name" value="Chromo_domain"/>
</dbReference>
<keyword evidence="5" id="KW-1185">Reference proteome</keyword>
<dbReference type="PROSITE" id="PS50013">
    <property type="entry name" value="CHROMO_2"/>
    <property type="match status" value="1"/>
</dbReference>
<feature type="compositionally biased region" description="Acidic residues" evidence="2">
    <location>
        <begin position="228"/>
        <end position="239"/>
    </location>
</feature>
<feature type="compositionally biased region" description="Polar residues" evidence="2">
    <location>
        <begin position="241"/>
        <end position="258"/>
    </location>
</feature>
<dbReference type="EMBL" id="KV749142">
    <property type="protein sequence ID" value="OCL10907.1"/>
    <property type="molecule type" value="Genomic_DNA"/>
</dbReference>
<feature type="compositionally biased region" description="Low complexity" evidence="2">
    <location>
        <begin position="272"/>
        <end position="288"/>
    </location>
</feature>
<dbReference type="InterPro" id="IPR000953">
    <property type="entry name" value="Chromo/chromo_shadow_dom"/>
</dbReference>
<dbReference type="Gene3D" id="2.40.50.40">
    <property type="match status" value="1"/>
</dbReference>
<sequence>MTTAIIESRPKSQILLSSLLAKQRHLVPPVPRLLARSSPSADTQESYLYLPKAYIAPINPTPSAVSPIPNARTSILSRFESYHGRPTYRVRIVYDPDAAGIHSDHTRGEEDGRVVVEEVDLSAILDYVSPLELERFENAQFKREKEAQIRAEAQKAERKKSGRGRPPKARTATIRPTVQVVITRKPPTVAYDSGDDQEDDEDNESAEDTEASHIHHSVERRQSIIAESEADTDDEEDELSVPSSSVKMSKFMTTSALPPNSPSKDGRKPRASRSISSMASLSSPSQQLRGESDLFNRPRGATSSASIESSVKPDHHQNKRLRLSKSSSLASESSHRREASHGRFKYTHKGSNRETDNAKYVTTDAESSSDESLEIEHQVEAIIQHQDLNGVRYYLVKWAGNEEAQDWYTAENLQGASDMVRKYNKRVGSK</sequence>
<evidence type="ECO:0000313" key="4">
    <source>
        <dbReference type="EMBL" id="OCL10907.1"/>
    </source>
</evidence>
<dbReference type="SMART" id="SM00298">
    <property type="entry name" value="CHROMO"/>
    <property type="match status" value="1"/>
</dbReference>
<dbReference type="SUPFAM" id="SSF54160">
    <property type="entry name" value="Chromo domain-like"/>
    <property type="match status" value="1"/>
</dbReference>
<name>A0A8E2JVP9_9PEZI</name>
<evidence type="ECO:0000256" key="2">
    <source>
        <dbReference type="SAM" id="MobiDB-lite"/>
    </source>
</evidence>
<dbReference type="Pfam" id="PF00385">
    <property type="entry name" value="Chromo"/>
    <property type="match status" value="1"/>
</dbReference>
<feature type="compositionally biased region" description="Basic residues" evidence="2">
    <location>
        <begin position="157"/>
        <end position="168"/>
    </location>
</feature>
<dbReference type="GO" id="GO:0006338">
    <property type="term" value="P:chromatin remodeling"/>
    <property type="evidence" value="ECO:0007669"/>
    <property type="project" value="UniProtKB-ARBA"/>
</dbReference>
<evidence type="ECO:0000256" key="1">
    <source>
        <dbReference type="ARBA" id="ARBA00011353"/>
    </source>
</evidence>
<comment type="subunit">
    <text evidence="1">Component of the NuA4 histone acetyltransferase complex.</text>
</comment>
<feature type="compositionally biased region" description="Acidic residues" evidence="2">
    <location>
        <begin position="193"/>
        <end position="209"/>
    </location>
</feature>
<feature type="compositionally biased region" description="Basic and acidic residues" evidence="2">
    <location>
        <begin position="210"/>
        <end position="222"/>
    </location>
</feature>
<accession>A0A8E2JVP9</accession>
<dbReference type="CDD" id="cd00024">
    <property type="entry name" value="CD_CSD"/>
    <property type="match status" value="1"/>
</dbReference>
<dbReference type="OrthoDB" id="3946783at2759"/>
<dbReference type="AlphaFoldDB" id="A0A8E2JVP9"/>
<feature type="domain" description="Chromo" evidence="3">
    <location>
        <begin position="377"/>
        <end position="430"/>
    </location>
</feature>
<feature type="compositionally biased region" description="Basic and acidic residues" evidence="2">
    <location>
        <begin position="147"/>
        <end position="156"/>
    </location>
</feature>
<gene>
    <name evidence="4" type="ORF">AOQ84DRAFT_425744</name>
</gene>